<dbReference type="GeneID" id="19269342"/>
<dbReference type="eggNOG" id="ENOG502SI5I">
    <property type="taxonomic scope" value="Eukaryota"/>
</dbReference>
<comment type="subcellular location">
    <subcellularLocation>
        <location evidence="1">Membrane</location>
        <topology evidence="1">Multi-pass membrane protein</topology>
    </subcellularLocation>
</comment>
<evidence type="ECO:0000313" key="10">
    <source>
        <dbReference type="Proteomes" id="UP000030651"/>
    </source>
</evidence>
<evidence type="ECO:0000256" key="6">
    <source>
        <dbReference type="ARBA" id="ARBA00023136"/>
    </source>
</evidence>
<comment type="similarity">
    <text evidence="2">Belongs to the wax synthase family.</text>
</comment>
<evidence type="ECO:0000256" key="3">
    <source>
        <dbReference type="ARBA" id="ARBA00022679"/>
    </source>
</evidence>
<evidence type="ECO:0000256" key="5">
    <source>
        <dbReference type="ARBA" id="ARBA00022989"/>
    </source>
</evidence>
<feature type="transmembrane region" description="Helical" evidence="7">
    <location>
        <begin position="68"/>
        <end position="90"/>
    </location>
</feature>
<dbReference type="EMBL" id="KI912111">
    <property type="protein sequence ID" value="ETS82453.1"/>
    <property type="molecule type" value="Genomic_DNA"/>
</dbReference>
<keyword evidence="6 7" id="KW-0472">Membrane</keyword>
<keyword evidence="5 7" id="KW-1133">Transmembrane helix</keyword>
<reference evidence="10" key="1">
    <citation type="journal article" date="2015" name="BMC Genomics">
        <title>Genomic and transcriptomic analysis of the endophytic fungus Pestalotiopsis fici reveals its lifestyle and high potential for synthesis of natural products.</title>
        <authorList>
            <person name="Wang X."/>
            <person name="Zhang X."/>
            <person name="Liu L."/>
            <person name="Xiang M."/>
            <person name="Wang W."/>
            <person name="Sun X."/>
            <person name="Che Y."/>
            <person name="Guo L."/>
            <person name="Liu G."/>
            <person name="Guo L."/>
            <person name="Wang C."/>
            <person name="Yin W.B."/>
            <person name="Stadler M."/>
            <person name="Zhang X."/>
            <person name="Liu X."/>
        </authorList>
    </citation>
    <scope>NUCLEOTIDE SEQUENCE [LARGE SCALE GENOMIC DNA]</scope>
    <source>
        <strain evidence="10">W106-1 / CGMCC3.15140</strain>
    </source>
</reference>
<dbReference type="Proteomes" id="UP000030651">
    <property type="component" value="Unassembled WGS sequence"/>
</dbReference>
<dbReference type="RefSeq" id="XP_007831101.1">
    <property type="nucleotide sequence ID" value="XM_007832910.1"/>
</dbReference>
<dbReference type="PANTHER" id="PTHR31595:SF60">
    <property type="entry name" value="BIOSYNTHESIS PROTEIN (TRI7), PUTATIVE (AFU_ORTHOLOGUE AFUA_8G05970)-RELATED"/>
    <property type="match status" value="1"/>
</dbReference>
<feature type="domain" description="Wax synthase" evidence="8">
    <location>
        <begin position="233"/>
        <end position="320"/>
    </location>
</feature>
<evidence type="ECO:0000259" key="8">
    <source>
        <dbReference type="Pfam" id="PF13813"/>
    </source>
</evidence>
<evidence type="ECO:0000256" key="4">
    <source>
        <dbReference type="ARBA" id="ARBA00022692"/>
    </source>
</evidence>
<dbReference type="Pfam" id="PF13813">
    <property type="entry name" value="MBOAT_2"/>
    <property type="match status" value="1"/>
</dbReference>
<dbReference type="AlphaFoldDB" id="W3X8K4"/>
<keyword evidence="4 7" id="KW-0812">Transmembrane</keyword>
<proteinExistence type="inferred from homology"/>
<organism evidence="9 10">
    <name type="scientific">Pestalotiopsis fici (strain W106-1 / CGMCC3.15140)</name>
    <dbReference type="NCBI Taxonomy" id="1229662"/>
    <lineage>
        <taxon>Eukaryota</taxon>
        <taxon>Fungi</taxon>
        <taxon>Dikarya</taxon>
        <taxon>Ascomycota</taxon>
        <taxon>Pezizomycotina</taxon>
        <taxon>Sordariomycetes</taxon>
        <taxon>Xylariomycetidae</taxon>
        <taxon>Amphisphaeriales</taxon>
        <taxon>Sporocadaceae</taxon>
        <taxon>Pestalotiopsis</taxon>
    </lineage>
</organism>
<dbReference type="GO" id="GO:0016020">
    <property type="term" value="C:membrane"/>
    <property type="evidence" value="ECO:0007669"/>
    <property type="project" value="UniProtKB-SubCell"/>
</dbReference>
<feature type="transmembrane region" description="Helical" evidence="7">
    <location>
        <begin position="348"/>
        <end position="366"/>
    </location>
</feature>
<evidence type="ECO:0000256" key="2">
    <source>
        <dbReference type="ARBA" id="ARBA00007282"/>
    </source>
</evidence>
<accession>W3X8K4</accession>
<feature type="transmembrane region" description="Helical" evidence="7">
    <location>
        <begin position="146"/>
        <end position="167"/>
    </location>
</feature>
<feature type="transmembrane region" description="Helical" evidence="7">
    <location>
        <begin position="193"/>
        <end position="212"/>
    </location>
</feature>
<name>W3X8K4_PESFW</name>
<dbReference type="InterPro" id="IPR044851">
    <property type="entry name" value="Wax_synthase"/>
</dbReference>
<dbReference type="InParanoid" id="W3X8K4"/>
<dbReference type="HOGENOM" id="CLU_032731_0_1_1"/>
<dbReference type="InterPro" id="IPR032805">
    <property type="entry name" value="Wax_synthase_dom"/>
</dbReference>
<feature type="transmembrane region" description="Helical" evidence="7">
    <location>
        <begin position="12"/>
        <end position="32"/>
    </location>
</feature>
<sequence length="390" mass="43222">MQFAHSGIDRSALMLRSFGIEAAFLAFFVAILGTIPQAIFKRACAVMLLAALTYAMENSIVPLCRSRPHWAATAASLLWVQFLSASKIIVVSRVQMAQVAPRHRSALARARSVTGLLWNMRRNGTQWQVKNVPSVKGLQKQGRVDFILRRFAVTISAYLFVDIVVSLPPADPAMVHVDKAALFPPHGLSLEDLIFRAIMTASYFLMTGLLNLCMANVGAIISVATGLSRPTECPPLYGSFADAYSVRRFWGISWHQMFRIFLTGHAKLIIDAVLPFSRQSAMSRYVRQTVAFLISGAIHYRAEQLMGVPDKENGALVFFMMHSAIIILEDAVQPLISGILPRSLSRPLGYLWVVAFFVWTTPPWMYPGSRLGIDPAALLPFRVLGPFIAK</sequence>
<dbReference type="OMA" id="WHQCLRR"/>
<dbReference type="OrthoDB" id="1077582at2759"/>
<keyword evidence="10" id="KW-1185">Reference proteome</keyword>
<evidence type="ECO:0000256" key="1">
    <source>
        <dbReference type="ARBA" id="ARBA00004141"/>
    </source>
</evidence>
<dbReference type="GO" id="GO:0006629">
    <property type="term" value="P:lipid metabolic process"/>
    <property type="evidence" value="ECO:0007669"/>
    <property type="project" value="InterPro"/>
</dbReference>
<keyword evidence="3" id="KW-0808">Transferase</keyword>
<evidence type="ECO:0000313" key="9">
    <source>
        <dbReference type="EMBL" id="ETS82453.1"/>
    </source>
</evidence>
<protein>
    <recommendedName>
        <fullName evidence="8">Wax synthase domain-containing protein</fullName>
    </recommendedName>
</protein>
<dbReference type="KEGG" id="pfy:PFICI_04329"/>
<dbReference type="GO" id="GO:0008374">
    <property type="term" value="F:O-acyltransferase activity"/>
    <property type="evidence" value="ECO:0007669"/>
    <property type="project" value="InterPro"/>
</dbReference>
<dbReference type="PANTHER" id="PTHR31595">
    <property type="entry name" value="LONG-CHAIN-ALCOHOL O-FATTY-ACYLTRANSFERASE 3-RELATED"/>
    <property type="match status" value="1"/>
</dbReference>
<gene>
    <name evidence="9" type="ORF">PFICI_04329</name>
</gene>
<evidence type="ECO:0000256" key="7">
    <source>
        <dbReference type="SAM" id="Phobius"/>
    </source>
</evidence>